<dbReference type="GO" id="GO:0009228">
    <property type="term" value="P:thiamine biosynthetic process"/>
    <property type="evidence" value="ECO:0007669"/>
    <property type="project" value="UniProtKB-KW"/>
</dbReference>
<comment type="pathway">
    <text evidence="3">Metabolic intermediate biosynthesis; 1-deoxy-D-xylulose 5-phosphate biosynthesis; 1-deoxy-D-xylulose 5-phosphate from D-glyceraldehyde 3-phosphate and pyruvate: step 1/1.</text>
</comment>
<evidence type="ECO:0000313" key="15">
    <source>
        <dbReference type="Proteomes" id="UP000654075"/>
    </source>
</evidence>
<evidence type="ECO:0000259" key="13">
    <source>
        <dbReference type="SMART" id="SM00861"/>
    </source>
</evidence>
<dbReference type="PANTHER" id="PTHR43322:SF5">
    <property type="entry name" value="1-DEOXY-D-XYLULOSE-5-PHOSPHATE SYNTHASE, CHLOROPLASTIC"/>
    <property type="match status" value="1"/>
</dbReference>
<keyword evidence="15" id="KW-1185">Reference proteome</keyword>
<dbReference type="InterPro" id="IPR029061">
    <property type="entry name" value="THDP-binding"/>
</dbReference>
<evidence type="ECO:0000256" key="8">
    <source>
        <dbReference type="ARBA" id="ARBA00022723"/>
    </source>
</evidence>
<evidence type="ECO:0000256" key="10">
    <source>
        <dbReference type="ARBA" id="ARBA00022977"/>
    </source>
</evidence>
<evidence type="ECO:0000256" key="9">
    <source>
        <dbReference type="ARBA" id="ARBA00022842"/>
    </source>
</evidence>
<evidence type="ECO:0000256" key="12">
    <source>
        <dbReference type="ARBA" id="ARBA00023229"/>
    </source>
</evidence>
<protein>
    <recommendedName>
        <fullName evidence="6">1-deoxy-D-xylulose-5-phosphate synthase</fullName>
        <ecNumber evidence="6">2.2.1.7</ecNumber>
    </recommendedName>
</protein>
<dbReference type="Proteomes" id="UP000654075">
    <property type="component" value="Unassembled WGS sequence"/>
</dbReference>
<organism evidence="14 15">
    <name type="scientific">Polarella glacialis</name>
    <name type="common">Dinoflagellate</name>
    <dbReference type="NCBI Taxonomy" id="89957"/>
    <lineage>
        <taxon>Eukaryota</taxon>
        <taxon>Sar</taxon>
        <taxon>Alveolata</taxon>
        <taxon>Dinophyceae</taxon>
        <taxon>Suessiales</taxon>
        <taxon>Suessiaceae</taxon>
        <taxon>Polarella</taxon>
    </lineage>
</organism>
<comment type="similarity">
    <text evidence="4">Belongs to the transketolase family. DXPS subfamily.</text>
</comment>
<evidence type="ECO:0000256" key="11">
    <source>
        <dbReference type="ARBA" id="ARBA00023052"/>
    </source>
</evidence>
<dbReference type="OrthoDB" id="10266385at2759"/>
<dbReference type="InterPro" id="IPR009014">
    <property type="entry name" value="Transketo_C/PFOR_II"/>
</dbReference>
<proteinExistence type="inferred from homology"/>
<dbReference type="GO" id="GO:0046872">
    <property type="term" value="F:metal ion binding"/>
    <property type="evidence" value="ECO:0007669"/>
    <property type="project" value="UniProtKB-KW"/>
</dbReference>
<keyword evidence="12" id="KW-0414">Isoprene biosynthesis</keyword>
<evidence type="ECO:0000256" key="4">
    <source>
        <dbReference type="ARBA" id="ARBA00011081"/>
    </source>
</evidence>
<dbReference type="SUPFAM" id="SSF52922">
    <property type="entry name" value="TK C-terminal domain-like"/>
    <property type="match status" value="1"/>
</dbReference>
<comment type="cofactor">
    <cofactor evidence="1">
        <name>Mg(2+)</name>
        <dbReference type="ChEBI" id="CHEBI:18420"/>
    </cofactor>
</comment>
<evidence type="ECO:0000256" key="7">
    <source>
        <dbReference type="ARBA" id="ARBA00022679"/>
    </source>
</evidence>
<dbReference type="InterPro" id="IPR033248">
    <property type="entry name" value="Transketolase_C"/>
</dbReference>
<evidence type="ECO:0000256" key="1">
    <source>
        <dbReference type="ARBA" id="ARBA00001946"/>
    </source>
</evidence>
<dbReference type="Gene3D" id="3.40.50.970">
    <property type="match status" value="1"/>
</dbReference>
<dbReference type="InterPro" id="IPR005475">
    <property type="entry name" value="Transketolase-like_Pyr-bd"/>
</dbReference>
<feature type="domain" description="Transketolase-like pyrimidine-binding" evidence="13">
    <location>
        <begin position="29"/>
        <end position="195"/>
    </location>
</feature>
<comment type="caution">
    <text evidence="14">The sequence shown here is derived from an EMBL/GenBank/DDBJ whole genome shotgun (WGS) entry which is preliminary data.</text>
</comment>
<keyword evidence="10" id="KW-0784">Thiamine biosynthesis</keyword>
<sequence>ASDKLHAVKPKFNVPKVVDPNEPPKLIKPALTTVFAKALVREAERDDKIVAITAAMPGGTGIGIFEKRFGPERTFDVGIAEQHAVTFAAGMAAGGLKPFCSIYSTFLQRGYDQLVHDVALQKLPVRFILDRAGLVGADGATHGGTFDLSFLSCIPDMMICASSDEAELVNMIHTLAKIDDCPTALRFPRGDIYGDVEMPVEPRFLEPGKGRIVREGRDGSLAILSCGDRLRESLKAADELEKLGISATVADARWVKPLDIKMLGWLATDHRAIITVEENSIGGFSAQVHQALFEGGYLDAYAGHTPVALRSMTLPDRWIDHNDPYLQYDDAELNAKHIVAKAVALLERVGKKVDVDAGAIVS</sequence>
<dbReference type="EMBL" id="CAJNNV010024287">
    <property type="protein sequence ID" value="CAE8609339.1"/>
    <property type="molecule type" value="Genomic_DNA"/>
</dbReference>
<keyword evidence="8" id="KW-0479">Metal-binding</keyword>
<evidence type="ECO:0000256" key="3">
    <source>
        <dbReference type="ARBA" id="ARBA00004980"/>
    </source>
</evidence>
<name>A0A813FC36_POLGL</name>
<keyword evidence="11" id="KW-0786">Thiamine pyrophosphate</keyword>
<dbReference type="Pfam" id="PF02780">
    <property type="entry name" value="Transketolase_C"/>
    <property type="match status" value="1"/>
</dbReference>
<dbReference type="EC" id="2.2.1.7" evidence="6"/>
<keyword evidence="7" id="KW-0808">Transferase</keyword>
<dbReference type="SMART" id="SM00861">
    <property type="entry name" value="Transket_pyr"/>
    <property type="match status" value="1"/>
</dbReference>
<dbReference type="AlphaFoldDB" id="A0A813FC36"/>
<keyword evidence="9" id="KW-0460">Magnesium</keyword>
<dbReference type="OMA" id="MTVINTC"/>
<feature type="non-terminal residue" evidence="14">
    <location>
        <position position="1"/>
    </location>
</feature>
<dbReference type="InterPro" id="IPR005477">
    <property type="entry name" value="Dxylulose-5-P_synthase"/>
</dbReference>
<evidence type="ECO:0000256" key="2">
    <source>
        <dbReference type="ARBA" id="ARBA00001964"/>
    </source>
</evidence>
<accession>A0A813FC36</accession>
<evidence type="ECO:0000256" key="5">
    <source>
        <dbReference type="ARBA" id="ARBA00011738"/>
    </source>
</evidence>
<reference evidence="14" key="1">
    <citation type="submission" date="2021-02" db="EMBL/GenBank/DDBJ databases">
        <authorList>
            <person name="Dougan E. K."/>
            <person name="Rhodes N."/>
            <person name="Thang M."/>
            <person name="Chan C."/>
        </authorList>
    </citation>
    <scope>NUCLEOTIDE SEQUENCE</scope>
</reference>
<dbReference type="FunFam" id="3.40.50.970:FF:000005">
    <property type="entry name" value="1-deoxy-D-xylulose-5-phosphate synthase"/>
    <property type="match status" value="1"/>
</dbReference>
<gene>
    <name evidence="14" type="ORF">PGLA1383_LOCUS27166</name>
</gene>
<dbReference type="GO" id="GO:0008661">
    <property type="term" value="F:1-deoxy-D-xylulose-5-phosphate synthase activity"/>
    <property type="evidence" value="ECO:0007669"/>
    <property type="project" value="UniProtKB-EC"/>
</dbReference>
<dbReference type="SUPFAM" id="SSF52518">
    <property type="entry name" value="Thiamin diphosphate-binding fold (THDP-binding)"/>
    <property type="match status" value="1"/>
</dbReference>
<comment type="cofactor">
    <cofactor evidence="2">
        <name>thiamine diphosphate</name>
        <dbReference type="ChEBI" id="CHEBI:58937"/>
    </cofactor>
</comment>
<dbReference type="PANTHER" id="PTHR43322">
    <property type="entry name" value="1-D-DEOXYXYLULOSE 5-PHOSPHATE SYNTHASE-RELATED"/>
    <property type="match status" value="1"/>
</dbReference>
<dbReference type="UniPathway" id="UPA00064">
    <property type="reaction ID" value="UER00091"/>
</dbReference>
<dbReference type="Gene3D" id="3.40.50.920">
    <property type="match status" value="1"/>
</dbReference>
<dbReference type="CDD" id="cd07033">
    <property type="entry name" value="TPP_PYR_DXS_TK_like"/>
    <property type="match status" value="1"/>
</dbReference>
<evidence type="ECO:0000313" key="14">
    <source>
        <dbReference type="EMBL" id="CAE8609339.1"/>
    </source>
</evidence>
<dbReference type="GO" id="GO:0016114">
    <property type="term" value="P:terpenoid biosynthetic process"/>
    <property type="evidence" value="ECO:0007669"/>
    <property type="project" value="InterPro"/>
</dbReference>
<evidence type="ECO:0000256" key="6">
    <source>
        <dbReference type="ARBA" id="ARBA00013150"/>
    </source>
</evidence>
<dbReference type="Pfam" id="PF02779">
    <property type="entry name" value="Transket_pyr"/>
    <property type="match status" value="1"/>
</dbReference>
<comment type="subunit">
    <text evidence="5">Homodimer.</text>
</comment>